<sequence length="148" mass="15932">MNLTQSNDNNSLEKTRYNGMIHINALGSHTGSIAAINGIFLSGPSWLFLPLESASSSCSDHPPPQPHTLLVFKSIQGEDTSAPSRDLLRCLECTDGAAFLIDDSSVQAHEETSGKRKTLALCPDPGVTHRDHRPSIKLTSNISLLLPS</sequence>
<name>A0AAV4HE07_9GAST</name>
<evidence type="ECO:0000313" key="2">
    <source>
        <dbReference type="Proteomes" id="UP000762676"/>
    </source>
</evidence>
<dbReference type="AlphaFoldDB" id="A0AAV4HE07"/>
<dbReference type="EMBL" id="BMAT01005566">
    <property type="protein sequence ID" value="GFR96056.1"/>
    <property type="molecule type" value="Genomic_DNA"/>
</dbReference>
<keyword evidence="2" id="KW-1185">Reference proteome</keyword>
<dbReference type="Proteomes" id="UP000762676">
    <property type="component" value="Unassembled WGS sequence"/>
</dbReference>
<reference evidence="1 2" key="1">
    <citation type="journal article" date="2021" name="Elife">
        <title>Chloroplast acquisition without the gene transfer in kleptoplastic sea slugs, Plakobranchus ocellatus.</title>
        <authorList>
            <person name="Maeda T."/>
            <person name="Takahashi S."/>
            <person name="Yoshida T."/>
            <person name="Shimamura S."/>
            <person name="Takaki Y."/>
            <person name="Nagai Y."/>
            <person name="Toyoda A."/>
            <person name="Suzuki Y."/>
            <person name="Arimoto A."/>
            <person name="Ishii H."/>
            <person name="Satoh N."/>
            <person name="Nishiyama T."/>
            <person name="Hasebe M."/>
            <person name="Maruyama T."/>
            <person name="Minagawa J."/>
            <person name="Obokata J."/>
            <person name="Shigenobu S."/>
        </authorList>
    </citation>
    <scope>NUCLEOTIDE SEQUENCE [LARGE SCALE GENOMIC DNA]</scope>
</reference>
<proteinExistence type="predicted"/>
<comment type="caution">
    <text evidence="1">The sequence shown here is derived from an EMBL/GenBank/DDBJ whole genome shotgun (WGS) entry which is preliminary data.</text>
</comment>
<organism evidence="1 2">
    <name type="scientific">Elysia marginata</name>
    <dbReference type="NCBI Taxonomy" id="1093978"/>
    <lineage>
        <taxon>Eukaryota</taxon>
        <taxon>Metazoa</taxon>
        <taxon>Spiralia</taxon>
        <taxon>Lophotrochozoa</taxon>
        <taxon>Mollusca</taxon>
        <taxon>Gastropoda</taxon>
        <taxon>Heterobranchia</taxon>
        <taxon>Euthyneura</taxon>
        <taxon>Panpulmonata</taxon>
        <taxon>Sacoglossa</taxon>
        <taxon>Placobranchoidea</taxon>
        <taxon>Plakobranchidae</taxon>
        <taxon>Elysia</taxon>
    </lineage>
</organism>
<protein>
    <submittedName>
        <fullName evidence="1">Uncharacterized protein</fullName>
    </submittedName>
</protein>
<evidence type="ECO:0000313" key="1">
    <source>
        <dbReference type="EMBL" id="GFR96056.1"/>
    </source>
</evidence>
<accession>A0AAV4HE07</accession>
<gene>
    <name evidence="1" type="ORF">ElyMa_002710700</name>
</gene>